<dbReference type="KEGG" id="mya:MORIYA_3614"/>
<name>A0A330LSW4_9GAMM</name>
<dbReference type="PANTHER" id="PTHR34390:SF1">
    <property type="entry name" value="SUCCINATE TRANSPORTER SUBUNIT YJJB-RELATED"/>
    <property type="match status" value="1"/>
</dbReference>
<gene>
    <name evidence="10" type="ORF">MORIYA_3614</name>
</gene>
<evidence type="ECO:0000256" key="6">
    <source>
        <dbReference type="ARBA" id="ARBA00023136"/>
    </source>
</evidence>
<proteinExistence type="inferred from homology"/>
<dbReference type="RefSeq" id="WP_112717142.1">
    <property type="nucleotide sequence ID" value="NZ_LS483250.1"/>
</dbReference>
<accession>A0A330LSW4</accession>
<keyword evidence="5 8" id="KW-1133">Transmembrane helix</keyword>
<keyword evidence="4 8" id="KW-0812">Transmembrane</keyword>
<comment type="subcellular location">
    <subcellularLocation>
        <location evidence="1">Cell membrane</location>
        <topology evidence="1">Multi-pass membrane protein</topology>
    </subcellularLocation>
</comment>
<feature type="domain" description="Threonine/Serine exporter ThrE" evidence="9">
    <location>
        <begin position="12"/>
        <end position="144"/>
    </location>
</feature>
<protein>
    <recommendedName>
        <fullName evidence="9">Threonine/Serine exporter ThrE domain-containing protein</fullName>
    </recommendedName>
</protein>
<dbReference type="InterPro" id="IPR024528">
    <property type="entry name" value="ThrE_2"/>
</dbReference>
<evidence type="ECO:0000256" key="3">
    <source>
        <dbReference type="ARBA" id="ARBA00022519"/>
    </source>
</evidence>
<reference evidence="11" key="1">
    <citation type="submission" date="2018-05" db="EMBL/GenBank/DDBJ databases">
        <authorList>
            <person name="Cea G.-C."/>
            <person name="William W."/>
        </authorList>
    </citation>
    <scope>NUCLEOTIDE SEQUENCE [LARGE SCALE GENOMIC DNA]</scope>
    <source>
        <strain evidence="11">DB21MT 5</strain>
    </source>
</reference>
<dbReference type="InterPro" id="IPR050539">
    <property type="entry name" value="ThrE_Dicarb/AminoAcid_Exp"/>
</dbReference>
<evidence type="ECO:0000259" key="9">
    <source>
        <dbReference type="Pfam" id="PF12821"/>
    </source>
</evidence>
<evidence type="ECO:0000256" key="5">
    <source>
        <dbReference type="ARBA" id="ARBA00022989"/>
    </source>
</evidence>
<dbReference type="GO" id="GO:0015744">
    <property type="term" value="P:succinate transport"/>
    <property type="evidence" value="ECO:0007669"/>
    <property type="project" value="TreeGrafter"/>
</dbReference>
<keyword evidence="3" id="KW-0997">Cell inner membrane</keyword>
<evidence type="ECO:0000313" key="11">
    <source>
        <dbReference type="Proteomes" id="UP000250163"/>
    </source>
</evidence>
<dbReference type="OrthoDB" id="9810047at2"/>
<feature type="transmembrane region" description="Helical" evidence="8">
    <location>
        <begin position="56"/>
        <end position="73"/>
    </location>
</feature>
<evidence type="ECO:0000313" key="10">
    <source>
        <dbReference type="EMBL" id="SQD80067.1"/>
    </source>
</evidence>
<feature type="transmembrane region" description="Helical" evidence="8">
    <location>
        <begin position="6"/>
        <end position="25"/>
    </location>
</feature>
<dbReference type="GO" id="GO:0005886">
    <property type="term" value="C:plasma membrane"/>
    <property type="evidence" value="ECO:0007669"/>
    <property type="project" value="UniProtKB-SubCell"/>
</dbReference>
<keyword evidence="2" id="KW-1003">Cell membrane</keyword>
<dbReference type="PANTHER" id="PTHR34390">
    <property type="entry name" value="UPF0442 PROTEIN YJJB-RELATED"/>
    <property type="match status" value="1"/>
</dbReference>
<feature type="transmembrane region" description="Helical" evidence="8">
    <location>
        <begin position="32"/>
        <end position="50"/>
    </location>
</feature>
<evidence type="ECO:0000256" key="4">
    <source>
        <dbReference type="ARBA" id="ARBA00022692"/>
    </source>
</evidence>
<evidence type="ECO:0000256" key="1">
    <source>
        <dbReference type="ARBA" id="ARBA00004651"/>
    </source>
</evidence>
<keyword evidence="6 8" id="KW-0472">Membrane</keyword>
<keyword evidence="11" id="KW-1185">Reference proteome</keyword>
<comment type="similarity">
    <text evidence="7">Belongs to the ThrE exporter (TC 2.A.79) family.</text>
</comment>
<feature type="transmembrane region" description="Helical" evidence="8">
    <location>
        <begin position="128"/>
        <end position="149"/>
    </location>
</feature>
<dbReference type="Pfam" id="PF12821">
    <property type="entry name" value="ThrE_2"/>
    <property type="match status" value="1"/>
</dbReference>
<evidence type="ECO:0000256" key="7">
    <source>
        <dbReference type="ARBA" id="ARBA00034125"/>
    </source>
</evidence>
<evidence type="ECO:0000256" key="8">
    <source>
        <dbReference type="SAM" id="Phobius"/>
    </source>
</evidence>
<dbReference type="Proteomes" id="UP000250163">
    <property type="component" value="Chromosome MORIYA"/>
</dbReference>
<evidence type="ECO:0000256" key="2">
    <source>
        <dbReference type="ARBA" id="ARBA00022475"/>
    </source>
</evidence>
<feature type="transmembrane region" description="Helical" evidence="8">
    <location>
        <begin position="85"/>
        <end position="108"/>
    </location>
</feature>
<sequence length="155" mass="16675">MSELLLMLVDDAVFAGIAAFGFALLFNVPRQALLACVLFAASAHAIRSLLLHVNVPIEWASFIAATLLGLATVPWSRKVVIPRPVVTVAAIIPMIPGVYAYNTMTGLMTLHHQGYNAALQQQIVENGLLTIFILIGLSFGLAIAPVLVYRNQPIV</sequence>
<organism evidence="10 11">
    <name type="scientific">Moritella yayanosii</name>
    <dbReference type="NCBI Taxonomy" id="69539"/>
    <lineage>
        <taxon>Bacteria</taxon>
        <taxon>Pseudomonadati</taxon>
        <taxon>Pseudomonadota</taxon>
        <taxon>Gammaproteobacteria</taxon>
        <taxon>Alteromonadales</taxon>
        <taxon>Moritellaceae</taxon>
        <taxon>Moritella</taxon>
    </lineage>
</organism>
<dbReference type="EMBL" id="LS483250">
    <property type="protein sequence ID" value="SQD80067.1"/>
    <property type="molecule type" value="Genomic_DNA"/>
</dbReference>
<dbReference type="AlphaFoldDB" id="A0A330LSW4"/>